<evidence type="ECO:0000256" key="2">
    <source>
        <dbReference type="SAM" id="SignalP"/>
    </source>
</evidence>
<keyword evidence="4" id="KW-1185">Reference proteome</keyword>
<protein>
    <submittedName>
        <fullName evidence="3">Uncharacterized protein</fullName>
    </submittedName>
</protein>
<dbReference type="Proteomes" id="UP001589943">
    <property type="component" value="Unassembled WGS sequence"/>
</dbReference>
<dbReference type="RefSeq" id="WP_379481422.1">
    <property type="nucleotide sequence ID" value="NZ_JBHLTL010000006.1"/>
</dbReference>
<accession>A0ABV6PJF7</accession>
<reference evidence="3 4" key="1">
    <citation type="submission" date="2024-09" db="EMBL/GenBank/DDBJ databases">
        <authorList>
            <person name="Sun Q."/>
            <person name="Mori K."/>
        </authorList>
    </citation>
    <scope>NUCLEOTIDE SEQUENCE [LARGE SCALE GENOMIC DNA]</scope>
    <source>
        <strain evidence="3 4">NCAIM B.02537</strain>
    </source>
</reference>
<evidence type="ECO:0000313" key="3">
    <source>
        <dbReference type="EMBL" id="MFC0589967.1"/>
    </source>
</evidence>
<gene>
    <name evidence="3" type="ORF">ACFFF7_11125</name>
</gene>
<organism evidence="3 4">
    <name type="scientific">Novosphingobium aquiterrae</name>
    <dbReference type="NCBI Taxonomy" id="624388"/>
    <lineage>
        <taxon>Bacteria</taxon>
        <taxon>Pseudomonadati</taxon>
        <taxon>Pseudomonadota</taxon>
        <taxon>Alphaproteobacteria</taxon>
        <taxon>Sphingomonadales</taxon>
        <taxon>Sphingomonadaceae</taxon>
        <taxon>Novosphingobium</taxon>
    </lineage>
</organism>
<sequence length="144" mass="14909">MSVRATSVIAALVLAWPAHAQSQAGTDARVAEVLANAQRVLSAVPPKKSCAPVTGDEIVVCAREDGARYRVPSSADSDPTSRAALRTGMPSAPQLDRGSCKGQPNCIIGGYVPPPVYYIDLKAIPEAPEGSDADLVAKGEKAAR</sequence>
<feature type="signal peptide" evidence="2">
    <location>
        <begin position="1"/>
        <end position="20"/>
    </location>
</feature>
<feature type="region of interest" description="Disordered" evidence="1">
    <location>
        <begin position="70"/>
        <end position="99"/>
    </location>
</feature>
<proteinExistence type="predicted"/>
<comment type="caution">
    <text evidence="3">The sequence shown here is derived from an EMBL/GenBank/DDBJ whole genome shotgun (WGS) entry which is preliminary data.</text>
</comment>
<dbReference type="EMBL" id="JBHLTL010000006">
    <property type="protein sequence ID" value="MFC0589967.1"/>
    <property type="molecule type" value="Genomic_DNA"/>
</dbReference>
<evidence type="ECO:0000313" key="4">
    <source>
        <dbReference type="Proteomes" id="UP001589943"/>
    </source>
</evidence>
<feature type="chain" id="PRO_5046790913" evidence="2">
    <location>
        <begin position="21"/>
        <end position="144"/>
    </location>
</feature>
<keyword evidence="2" id="KW-0732">Signal</keyword>
<evidence type="ECO:0000256" key="1">
    <source>
        <dbReference type="SAM" id="MobiDB-lite"/>
    </source>
</evidence>
<name>A0ABV6PJF7_9SPHN</name>